<proteinExistence type="predicted"/>
<keyword evidence="3" id="KW-1185">Reference proteome</keyword>
<dbReference type="EMBL" id="NHYD01001542">
    <property type="protein sequence ID" value="PPQ90819.1"/>
    <property type="molecule type" value="Genomic_DNA"/>
</dbReference>
<dbReference type="AlphaFoldDB" id="A0A409XJ95"/>
<dbReference type="OrthoDB" id="2639744at2759"/>
<evidence type="ECO:0000313" key="2">
    <source>
        <dbReference type="EMBL" id="PPQ90819.1"/>
    </source>
</evidence>
<sequence>MTSYAAYIPMPALPVGPSSSYSQLPGEVATSSSSGYPVYPAYHSYQNGHCVSAEQQQHHLQHTSSMKRRSLSNSYHPYFQGHETARSPTRTRFFPPVLVSTGYGSTHNEALNSSTPPRKVSISDALHAHKPSLVQGQERPKYKAKRLPPDESVESLSRVALVEPVTHKGPTNHVLVPQAVFKEPASSSDFRYKNLTFERCGFPEPGIRVRDILSRNFRLERAEELSFKKLHVSERIITLQIMWPGYAPYLFKLKTDITHETTANKLQGVMTAFRSAVQDGSVGIVDPALAWHWKISRFPGDHGIDLEQLFITQLVHRGGCHWQVELWAPRTAY</sequence>
<accession>A0A409XJ95</accession>
<evidence type="ECO:0000313" key="3">
    <source>
        <dbReference type="Proteomes" id="UP000283269"/>
    </source>
</evidence>
<feature type="region of interest" description="Disordered" evidence="1">
    <location>
        <begin position="128"/>
        <end position="149"/>
    </location>
</feature>
<organism evidence="2 3">
    <name type="scientific">Psilocybe cyanescens</name>
    <dbReference type="NCBI Taxonomy" id="93625"/>
    <lineage>
        <taxon>Eukaryota</taxon>
        <taxon>Fungi</taxon>
        <taxon>Dikarya</taxon>
        <taxon>Basidiomycota</taxon>
        <taxon>Agaricomycotina</taxon>
        <taxon>Agaricomycetes</taxon>
        <taxon>Agaricomycetidae</taxon>
        <taxon>Agaricales</taxon>
        <taxon>Agaricineae</taxon>
        <taxon>Strophariaceae</taxon>
        <taxon>Psilocybe</taxon>
    </lineage>
</organism>
<dbReference type="InParanoid" id="A0A409XJ95"/>
<gene>
    <name evidence="2" type="ORF">CVT25_012139</name>
</gene>
<evidence type="ECO:0000256" key="1">
    <source>
        <dbReference type="SAM" id="MobiDB-lite"/>
    </source>
</evidence>
<reference evidence="2 3" key="1">
    <citation type="journal article" date="2018" name="Evol. Lett.">
        <title>Horizontal gene cluster transfer increased hallucinogenic mushroom diversity.</title>
        <authorList>
            <person name="Reynolds H.T."/>
            <person name="Vijayakumar V."/>
            <person name="Gluck-Thaler E."/>
            <person name="Korotkin H.B."/>
            <person name="Matheny P.B."/>
            <person name="Slot J.C."/>
        </authorList>
    </citation>
    <scope>NUCLEOTIDE SEQUENCE [LARGE SCALE GENOMIC DNA]</scope>
    <source>
        <strain evidence="2 3">2631</strain>
    </source>
</reference>
<comment type="caution">
    <text evidence="2">The sequence shown here is derived from an EMBL/GenBank/DDBJ whole genome shotgun (WGS) entry which is preliminary data.</text>
</comment>
<dbReference type="Proteomes" id="UP000283269">
    <property type="component" value="Unassembled WGS sequence"/>
</dbReference>
<name>A0A409XJ95_PSICY</name>
<protein>
    <submittedName>
        <fullName evidence="2">Uncharacterized protein</fullName>
    </submittedName>
</protein>